<dbReference type="GO" id="GO:0046872">
    <property type="term" value="F:metal ion binding"/>
    <property type="evidence" value="ECO:0007669"/>
    <property type="project" value="UniProtKB-KW"/>
</dbReference>
<name>A0A382VH41_9ZZZZ</name>
<accession>A0A382VH41</accession>
<dbReference type="EMBL" id="UINC01151946">
    <property type="protein sequence ID" value="SVD45846.1"/>
    <property type="molecule type" value="Genomic_DNA"/>
</dbReference>
<reference evidence="2" key="1">
    <citation type="submission" date="2018-05" db="EMBL/GenBank/DDBJ databases">
        <authorList>
            <person name="Lanie J.A."/>
            <person name="Ng W.-L."/>
            <person name="Kazmierczak K.M."/>
            <person name="Andrzejewski T.M."/>
            <person name="Davidsen T.M."/>
            <person name="Wayne K.J."/>
            <person name="Tettelin H."/>
            <person name="Glass J.I."/>
            <person name="Rusch D."/>
            <person name="Podicherti R."/>
            <person name="Tsui H.-C.T."/>
            <person name="Winkler M.E."/>
        </authorList>
    </citation>
    <scope>NUCLEOTIDE SEQUENCE</scope>
</reference>
<dbReference type="Gene3D" id="1.20.120.450">
    <property type="entry name" value="dinb family like domain"/>
    <property type="match status" value="1"/>
</dbReference>
<protein>
    <recommendedName>
        <fullName evidence="3">DinB-like domain-containing protein</fullName>
    </recommendedName>
</protein>
<dbReference type="Pfam" id="PF05163">
    <property type="entry name" value="DinB"/>
    <property type="match status" value="1"/>
</dbReference>
<proteinExistence type="predicted"/>
<gene>
    <name evidence="2" type="ORF">METZ01_LOCUS398700</name>
</gene>
<dbReference type="InterPro" id="IPR034660">
    <property type="entry name" value="DinB/YfiT-like"/>
</dbReference>
<keyword evidence="1" id="KW-0479">Metal-binding</keyword>
<evidence type="ECO:0000256" key="1">
    <source>
        <dbReference type="ARBA" id="ARBA00022723"/>
    </source>
</evidence>
<organism evidence="2">
    <name type="scientific">marine metagenome</name>
    <dbReference type="NCBI Taxonomy" id="408172"/>
    <lineage>
        <taxon>unclassified sequences</taxon>
        <taxon>metagenomes</taxon>
        <taxon>ecological metagenomes</taxon>
    </lineage>
</organism>
<sequence>MTDRFRKWYAYEKDAHAKVLASLETVPMARHSEEVYQQALDLFGHMIAARWFWLYRFGAAPKPDNLFPEQRDLDVLRRGAEEMYIAWDGYFETLDEADLDLEVEYRATEGVRYKNKIEDILKQLSDHSRYHCGQIASRVKTCGGTAASTDYVFFVRELTG</sequence>
<evidence type="ECO:0008006" key="3">
    <source>
        <dbReference type="Google" id="ProtNLM"/>
    </source>
</evidence>
<dbReference type="InterPro" id="IPR007837">
    <property type="entry name" value="DinB"/>
</dbReference>
<dbReference type="SUPFAM" id="SSF109854">
    <property type="entry name" value="DinB/YfiT-like putative metalloenzymes"/>
    <property type="match status" value="1"/>
</dbReference>
<evidence type="ECO:0000313" key="2">
    <source>
        <dbReference type="EMBL" id="SVD45846.1"/>
    </source>
</evidence>
<dbReference type="AlphaFoldDB" id="A0A382VH41"/>